<dbReference type="EMBL" id="JBDJPC010000002">
    <property type="protein sequence ID" value="KAL1512787.1"/>
    <property type="molecule type" value="Genomic_DNA"/>
</dbReference>
<evidence type="ECO:0000313" key="4">
    <source>
        <dbReference type="EMBL" id="KAL1512787.1"/>
    </source>
</evidence>
<dbReference type="SUPFAM" id="SSF49899">
    <property type="entry name" value="Concanavalin A-like lectins/glucanases"/>
    <property type="match status" value="1"/>
</dbReference>
<dbReference type="Gene3D" id="2.60.120.200">
    <property type="match status" value="1"/>
</dbReference>
<dbReference type="PANTHER" id="PTHR24637">
    <property type="entry name" value="COLLAGEN"/>
    <property type="match status" value="1"/>
</dbReference>
<feature type="domain" description="Thrombospondin-like N-terminal" evidence="3">
    <location>
        <begin position="22"/>
        <end position="214"/>
    </location>
</feature>
<name>A0ABD1F5B5_HYPHA</name>
<dbReference type="AlphaFoldDB" id="A0ABD1F5B5"/>
<evidence type="ECO:0000313" key="5">
    <source>
        <dbReference type="Proteomes" id="UP001566132"/>
    </source>
</evidence>
<dbReference type="InterPro" id="IPR048287">
    <property type="entry name" value="TSPN-like_N"/>
</dbReference>
<protein>
    <recommendedName>
        <fullName evidence="3">Thrombospondin-like N-terminal domain-containing protein</fullName>
    </recommendedName>
</protein>
<dbReference type="SMART" id="SM00210">
    <property type="entry name" value="TSPN"/>
    <property type="match status" value="1"/>
</dbReference>
<reference evidence="4 5" key="1">
    <citation type="submission" date="2024-05" db="EMBL/GenBank/DDBJ databases">
        <title>Genetic variation in Jamaican populations of the coffee berry borer (Hypothenemus hampei).</title>
        <authorList>
            <person name="Errbii M."/>
            <person name="Myrie A."/>
        </authorList>
    </citation>
    <scope>NUCLEOTIDE SEQUENCE [LARGE SCALE GENOMIC DNA]</scope>
    <source>
        <strain evidence="4">JA-Hopewell-2020-01-JO</strain>
        <tissue evidence="4">Whole body</tissue>
    </source>
</reference>
<keyword evidence="1" id="KW-0677">Repeat</keyword>
<dbReference type="InterPro" id="IPR013320">
    <property type="entry name" value="ConA-like_dom_sf"/>
</dbReference>
<evidence type="ECO:0000256" key="2">
    <source>
        <dbReference type="SAM" id="MobiDB-lite"/>
    </source>
</evidence>
<feature type="region of interest" description="Disordered" evidence="2">
    <location>
        <begin position="253"/>
        <end position="353"/>
    </location>
</feature>
<dbReference type="Pfam" id="PF01391">
    <property type="entry name" value="Collagen"/>
    <property type="match status" value="1"/>
</dbReference>
<dbReference type="InterPro" id="IPR008160">
    <property type="entry name" value="Collagen"/>
</dbReference>
<proteinExistence type="predicted"/>
<organism evidence="4 5">
    <name type="scientific">Hypothenemus hampei</name>
    <name type="common">Coffee berry borer</name>
    <dbReference type="NCBI Taxonomy" id="57062"/>
    <lineage>
        <taxon>Eukaryota</taxon>
        <taxon>Metazoa</taxon>
        <taxon>Ecdysozoa</taxon>
        <taxon>Arthropoda</taxon>
        <taxon>Hexapoda</taxon>
        <taxon>Insecta</taxon>
        <taxon>Pterygota</taxon>
        <taxon>Neoptera</taxon>
        <taxon>Endopterygota</taxon>
        <taxon>Coleoptera</taxon>
        <taxon>Polyphaga</taxon>
        <taxon>Cucujiformia</taxon>
        <taxon>Curculionidae</taxon>
        <taxon>Scolytinae</taxon>
        <taxon>Hypothenemus</taxon>
    </lineage>
</organism>
<evidence type="ECO:0000259" key="3">
    <source>
        <dbReference type="SMART" id="SM00210"/>
    </source>
</evidence>
<dbReference type="Proteomes" id="UP001566132">
    <property type="component" value="Unassembled WGS sequence"/>
</dbReference>
<dbReference type="PANTHER" id="PTHR24637:SF421">
    <property type="entry name" value="CUTICLE COLLAGEN DPY-2"/>
    <property type="match status" value="1"/>
</dbReference>
<feature type="compositionally biased region" description="Basic and acidic residues" evidence="2">
    <location>
        <begin position="301"/>
        <end position="317"/>
    </location>
</feature>
<evidence type="ECO:0000256" key="1">
    <source>
        <dbReference type="ARBA" id="ARBA00022737"/>
    </source>
</evidence>
<comment type="caution">
    <text evidence="4">The sequence shown here is derived from an EMBL/GenBank/DDBJ whole genome shotgun (WGS) entry which is preliminary data.</text>
</comment>
<sequence>MMVFYSESQPDHNDPCAKFRIGDDDLQIYDFIRQFKLDSLDSQYSSVNRVTGSSFLQTAYRIEETTNLTIPTRNIFPFGLPDVFSFISTFRLSSNTRSTWDMLRITDFEQRPNFLISLDPEQRCIQFSIMNYEGQLQTLKFYNVEVFDRAWHKIFFGVHKNRVKLFIDCKLMGDQGLEPRGVIDINGNTSIAKFTESTHTLPIDLQWMHLTCDPTRPEREQCFEIPSVSSSHIVNRRPLTSCKTICPRGLPGRGGFRGEHGLPGLRGETGYPVSKKYNSNNSLKPRIVFQGLPGLPGTSGKKGEPGSEGSRDFDGKPGPEGSRGYPGPVGPPGVSGLKGEPVSGNFYIKSNRF</sequence>
<gene>
    <name evidence="4" type="ORF">ABEB36_002317</name>
</gene>
<accession>A0ABD1F5B5</accession>
<keyword evidence="5" id="KW-1185">Reference proteome</keyword>